<dbReference type="SMART" id="SM00360">
    <property type="entry name" value="RRM"/>
    <property type="match status" value="2"/>
</dbReference>
<dbReference type="InterPro" id="IPR000504">
    <property type="entry name" value="RRM_dom"/>
</dbReference>
<dbReference type="InterPro" id="IPR012677">
    <property type="entry name" value="Nucleotide-bd_a/b_plait_sf"/>
</dbReference>
<dbReference type="SUPFAM" id="SSF54928">
    <property type="entry name" value="RNA-binding domain, RBD"/>
    <property type="match status" value="1"/>
</dbReference>
<evidence type="ECO:0000313" key="4">
    <source>
        <dbReference type="EMBL" id="GAV52300.1"/>
    </source>
</evidence>
<sequence length="262" mass="30175">MEKDELDLKEELKELKQQELKKRRNREDEGSKEGKIRPNAIYLSNLEKQNTTEAQLIDEFSKYGAIKKDQAGVPKCKLYKDDEGKIKGDALIVYARHESVPIAMEMMDGYKLNGFEIKVEVAQFQDKKRKLEGPNDEERSHKLVKHQNKEEGVPKASVVVIGNILDLYEDYHEQELDDIKRDILDGCLEIGSVKKIDLNSITGEAEVNFENEVDAHVCCKEMNGRYFDGRRLLVYMKGEEEESPSDYESQRDPSEGDDLLEI</sequence>
<proteinExistence type="predicted"/>
<dbReference type="AlphaFoldDB" id="A0A1Q3A9M5"/>
<protein>
    <recommendedName>
        <fullName evidence="3">RRM domain-containing protein</fullName>
    </recommendedName>
</protein>
<dbReference type="Proteomes" id="UP000187013">
    <property type="component" value="Unassembled WGS sequence"/>
</dbReference>
<dbReference type="PROSITE" id="PS50102">
    <property type="entry name" value="RRM"/>
    <property type="match status" value="2"/>
</dbReference>
<comment type="caution">
    <text evidence="4">The sequence shown here is derived from an EMBL/GenBank/DDBJ whole genome shotgun (WGS) entry which is preliminary data.</text>
</comment>
<dbReference type="GO" id="GO:0005684">
    <property type="term" value="C:U2-type spliceosomal complex"/>
    <property type="evidence" value="ECO:0007669"/>
    <property type="project" value="TreeGrafter"/>
</dbReference>
<name>A0A1Q3A9M5_ZYGRO</name>
<feature type="domain" description="RRM" evidence="3">
    <location>
        <begin position="157"/>
        <end position="239"/>
    </location>
</feature>
<dbReference type="Gene3D" id="3.30.70.330">
    <property type="match status" value="2"/>
</dbReference>
<reference evidence="4 5" key="1">
    <citation type="submission" date="2016-08" db="EMBL/GenBank/DDBJ databases">
        <title>Draft genome sequence of allopolyploid Zygosaccharomyces rouxii.</title>
        <authorList>
            <person name="Watanabe J."/>
            <person name="Uehara K."/>
            <person name="Mogi Y."/>
            <person name="Tsukioka Y."/>
        </authorList>
    </citation>
    <scope>NUCLEOTIDE SEQUENCE [LARGE SCALE GENOMIC DNA]</scope>
    <source>
        <strain evidence="4 5">NBRC 110957</strain>
    </source>
</reference>
<gene>
    <name evidence="4" type="ORF">ZYGR_0AG02910</name>
</gene>
<accession>A0A1Q3A9M5</accession>
<dbReference type="InterPro" id="IPR034393">
    <property type="entry name" value="TatSF1-like"/>
</dbReference>
<dbReference type="EMBL" id="BDGX01000033">
    <property type="protein sequence ID" value="GAV52300.1"/>
    <property type="molecule type" value="Genomic_DNA"/>
</dbReference>
<organism evidence="4 5">
    <name type="scientific">Zygosaccharomyces rouxii</name>
    <dbReference type="NCBI Taxonomy" id="4956"/>
    <lineage>
        <taxon>Eukaryota</taxon>
        <taxon>Fungi</taxon>
        <taxon>Dikarya</taxon>
        <taxon>Ascomycota</taxon>
        <taxon>Saccharomycotina</taxon>
        <taxon>Saccharomycetes</taxon>
        <taxon>Saccharomycetales</taxon>
        <taxon>Saccharomycetaceae</taxon>
        <taxon>Zygosaccharomyces</taxon>
    </lineage>
</organism>
<feature type="region of interest" description="Disordered" evidence="2">
    <location>
        <begin position="239"/>
        <end position="262"/>
    </location>
</feature>
<feature type="region of interest" description="Disordered" evidence="2">
    <location>
        <begin position="128"/>
        <end position="148"/>
    </location>
</feature>
<evidence type="ECO:0000256" key="1">
    <source>
        <dbReference type="PROSITE-ProRule" id="PRU00176"/>
    </source>
</evidence>
<dbReference type="PANTHER" id="PTHR15608:SF0">
    <property type="entry name" value="HIV TAT-SPECIFIC FACTOR 1"/>
    <property type="match status" value="1"/>
</dbReference>
<feature type="region of interest" description="Disordered" evidence="2">
    <location>
        <begin position="18"/>
        <end position="37"/>
    </location>
</feature>
<feature type="domain" description="RRM" evidence="3">
    <location>
        <begin position="39"/>
        <end position="124"/>
    </location>
</feature>
<evidence type="ECO:0000259" key="3">
    <source>
        <dbReference type="PROSITE" id="PS50102"/>
    </source>
</evidence>
<dbReference type="GO" id="GO:0005686">
    <property type="term" value="C:U2 snRNP"/>
    <property type="evidence" value="ECO:0007669"/>
    <property type="project" value="TreeGrafter"/>
</dbReference>
<dbReference type="Pfam" id="PF00076">
    <property type="entry name" value="RRM_1"/>
    <property type="match status" value="2"/>
</dbReference>
<dbReference type="GO" id="GO:0003723">
    <property type="term" value="F:RNA binding"/>
    <property type="evidence" value="ECO:0007669"/>
    <property type="project" value="UniProtKB-UniRule"/>
</dbReference>
<evidence type="ECO:0000256" key="2">
    <source>
        <dbReference type="SAM" id="MobiDB-lite"/>
    </source>
</evidence>
<dbReference type="OrthoDB" id="10258585at2759"/>
<evidence type="ECO:0000313" key="5">
    <source>
        <dbReference type="Proteomes" id="UP000187013"/>
    </source>
</evidence>
<dbReference type="InterPro" id="IPR035979">
    <property type="entry name" value="RBD_domain_sf"/>
</dbReference>
<dbReference type="PANTHER" id="PTHR15608">
    <property type="entry name" value="SPLICING FACTOR U2AF-ASSOCIATED PROTEIN 2"/>
    <property type="match status" value="1"/>
</dbReference>
<feature type="compositionally biased region" description="Basic and acidic residues" evidence="2">
    <location>
        <begin position="18"/>
        <end position="36"/>
    </location>
</feature>
<keyword evidence="1" id="KW-0694">RNA-binding</keyword>